<name>A0AAF1BM94_9TREE</name>
<evidence type="ECO:0000256" key="2">
    <source>
        <dbReference type="RuleBase" id="RU003707"/>
    </source>
</evidence>
<gene>
    <name evidence="3" type="primary">sidH_1</name>
    <name evidence="3" type="ORF">LOC62_05G006713</name>
</gene>
<dbReference type="InterPro" id="IPR014748">
    <property type="entry name" value="Enoyl-CoA_hydra_C"/>
</dbReference>
<dbReference type="InterPro" id="IPR001753">
    <property type="entry name" value="Enoyl-CoA_hydra/iso"/>
</dbReference>
<dbReference type="Pfam" id="PF00378">
    <property type="entry name" value="ECH_1"/>
    <property type="match status" value="1"/>
</dbReference>
<keyword evidence="4" id="KW-1185">Reference proteome</keyword>
<sequence length="268" mass="28435">MTPPPPIPDDVAVLSYPAPHVLHIAMNRPKRLNAITNSMSHTLAAIFDWFEAEPELRVAVFGSTSRRAWCVGADLGEWSPEKSFTMPRDGVAGLSKRITKKPVIAAINGFAVGAGAELALGADLLVVGETATLGFPEAKRGTTVMAGGVHKLVRVVGHYKAAELVLTGRDIPAAEALELKLVNFVVADDEVEARALALAVEIAGNSPDSVQCGLYGIRLTNEVASVTQAGVLFADSAGMRAVNHGENIKEGIKAFQEKRAPVWRPSKL</sequence>
<dbReference type="Gene3D" id="3.90.226.10">
    <property type="entry name" value="2-enoyl-CoA Hydratase, Chain A, domain 1"/>
    <property type="match status" value="1"/>
</dbReference>
<dbReference type="PANTHER" id="PTHR43802">
    <property type="entry name" value="ENOYL-COA HYDRATASE"/>
    <property type="match status" value="1"/>
</dbReference>
<dbReference type="GO" id="GO:0003824">
    <property type="term" value="F:catalytic activity"/>
    <property type="evidence" value="ECO:0007669"/>
    <property type="project" value="InterPro"/>
</dbReference>
<dbReference type="RefSeq" id="XP_062629216.1">
    <property type="nucleotide sequence ID" value="XM_062773232.1"/>
</dbReference>
<organism evidence="3 4">
    <name type="scientific">Vanrija pseudolonga</name>
    <dbReference type="NCBI Taxonomy" id="143232"/>
    <lineage>
        <taxon>Eukaryota</taxon>
        <taxon>Fungi</taxon>
        <taxon>Dikarya</taxon>
        <taxon>Basidiomycota</taxon>
        <taxon>Agaricomycotina</taxon>
        <taxon>Tremellomycetes</taxon>
        <taxon>Trichosporonales</taxon>
        <taxon>Trichosporonaceae</taxon>
        <taxon>Vanrija</taxon>
    </lineage>
</organism>
<dbReference type="SUPFAM" id="SSF52096">
    <property type="entry name" value="ClpP/crotonase"/>
    <property type="match status" value="1"/>
</dbReference>
<protein>
    <submittedName>
        <fullName evidence="3">Mevalonyl-coenzyme A hydratase sidH</fullName>
    </submittedName>
</protein>
<evidence type="ECO:0000313" key="3">
    <source>
        <dbReference type="EMBL" id="WOO83190.1"/>
    </source>
</evidence>
<dbReference type="Gene3D" id="1.10.12.10">
    <property type="entry name" value="Lyase 2-enoyl-coa Hydratase, Chain A, domain 2"/>
    <property type="match status" value="1"/>
</dbReference>
<dbReference type="EMBL" id="CP086718">
    <property type="protein sequence ID" value="WOO83190.1"/>
    <property type="molecule type" value="Genomic_DNA"/>
</dbReference>
<dbReference type="GeneID" id="87809889"/>
<comment type="similarity">
    <text evidence="1 2">Belongs to the enoyl-CoA hydratase/isomerase family.</text>
</comment>
<accession>A0AAF1BM94</accession>
<proteinExistence type="inferred from homology"/>
<dbReference type="AlphaFoldDB" id="A0AAF1BM94"/>
<dbReference type="PROSITE" id="PS00166">
    <property type="entry name" value="ENOYL_COA_HYDRATASE"/>
    <property type="match status" value="1"/>
</dbReference>
<dbReference type="InterPro" id="IPR018376">
    <property type="entry name" value="Enoyl-CoA_hyd/isom_CS"/>
</dbReference>
<evidence type="ECO:0000313" key="4">
    <source>
        <dbReference type="Proteomes" id="UP000827549"/>
    </source>
</evidence>
<dbReference type="CDD" id="cd06558">
    <property type="entry name" value="crotonase-like"/>
    <property type="match status" value="1"/>
</dbReference>
<dbReference type="PANTHER" id="PTHR43802:SF1">
    <property type="entry name" value="IP11341P-RELATED"/>
    <property type="match status" value="1"/>
</dbReference>
<dbReference type="Proteomes" id="UP000827549">
    <property type="component" value="Chromosome 5"/>
</dbReference>
<reference evidence="3" key="1">
    <citation type="submission" date="2023-10" db="EMBL/GenBank/DDBJ databases">
        <authorList>
            <person name="Noh H."/>
        </authorList>
    </citation>
    <scope>NUCLEOTIDE SEQUENCE</scope>
    <source>
        <strain evidence="3">DUCC4014</strain>
    </source>
</reference>
<evidence type="ECO:0000256" key="1">
    <source>
        <dbReference type="ARBA" id="ARBA00005254"/>
    </source>
</evidence>
<dbReference type="InterPro" id="IPR029045">
    <property type="entry name" value="ClpP/crotonase-like_dom_sf"/>
</dbReference>